<keyword evidence="3 6" id="KW-0326">Glycosidase</keyword>
<dbReference type="InterPro" id="IPR044846">
    <property type="entry name" value="GH10"/>
</dbReference>
<gene>
    <name evidence="8" type="ORF">H9966_06505</name>
</gene>
<evidence type="ECO:0000256" key="4">
    <source>
        <dbReference type="ARBA" id="ARBA00023326"/>
    </source>
</evidence>
<evidence type="ECO:0000256" key="1">
    <source>
        <dbReference type="ARBA" id="ARBA00022801"/>
    </source>
</evidence>
<dbReference type="PANTHER" id="PTHR31490">
    <property type="entry name" value="GLYCOSYL HYDROLASE"/>
    <property type="match status" value="1"/>
</dbReference>
<dbReference type="EMBL" id="DXBE01000048">
    <property type="protein sequence ID" value="HIZ69512.1"/>
    <property type="molecule type" value="Genomic_DNA"/>
</dbReference>
<dbReference type="InterPro" id="IPR001000">
    <property type="entry name" value="GH10_dom"/>
</dbReference>
<evidence type="ECO:0000256" key="3">
    <source>
        <dbReference type="ARBA" id="ARBA00023295"/>
    </source>
</evidence>
<organism evidence="8 9">
    <name type="scientific">Candidatus Prevotella avicola</name>
    <dbReference type="NCBI Taxonomy" id="2838738"/>
    <lineage>
        <taxon>Bacteria</taxon>
        <taxon>Pseudomonadati</taxon>
        <taxon>Bacteroidota</taxon>
        <taxon>Bacteroidia</taxon>
        <taxon>Bacteroidales</taxon>
        <taxon>Prevotellaceae</taxon>
        <taxon>Prevotella</taxon>
    </lineage>
</organism>
<sequence length="369" mass="42291">MKKTFVTLGLCLLAISPMWGQGLKDVVGKYFLIGTALNSSHINGTNTKEVELVKEQFNAIVAENCMKPESLSPSEGVWNWDEADKFVQFGIDNNITVTGHTLLWHSQAARWMFKDENGKLPNREVLIKRMRDYIHTVVGRYKGKIKGWDVINEAFLDNGDYRPSPWYRGIGPEYFELAFKFAHEADPNAELYYNDYSMSNPKKREAVVKLIKRLKAAGCRIDAVGMQSHNGLDYPDMAEYEKSIQAFINAGVKVMVTELDINVLPNPEGFSGADISNNYELQAKYNPYTKKLPKEVEEKFNARVLEHFKIYKKYADNILRVTWWGVSDGESWLNGFPVRGRTNYPLLIDRKGKVKPVVKEIIKLFEEEK</sequence>
<proteinExistence type="inferred from homology"/>
<dbReference type="EC" id="3.2.1.8" evidence="6"/>
<dbReference type="PRINTS" id="PR00134">
    <property type="entry name" value="GLHYDRLASE10"/>
</dbReference>
<comment type="similarity">
    <text evidence="6">Belongs to the glycosyl hydrolase 10 (cellulase F) family.</text>
</comment>
<protein>
    <recommendedName>
        <fullName evidence="6">Beta-xylanase</fullName>
        <ecNumber evidence="6">3.2.1.8</ecNumber>
    </recommendedName>
</protein>
<feature type="active site" description="Nucleophile" evidence="5">
    <location>
        <position position="258"/>
    </location>
</feature>
<evidence type="ECO:0000259" key="7">
    <source>
        <dbReference type="PROSITE" id="PS51760"/>
    </source>
</evidence>
<evidence type="ECO:0000256" key="5">
    <source>
        <dbReference type="PROSITE-ProRule" id="PRU10061"/>
    </source>
</evidence>
<evidence type="ECO:0000313" key="8">
    <source>
        <dbReference type="EMBL" id="HIZ69512.1"/>
    </source>
</evidence>
<reference evidence="8" key="2">
    <citation type="submission" date="2021-04" db="EMBL/GenBank/DDBJ databases">
        <authorList>
            <person name="Gilroy R."/>
        </authorList>
    </citation>
    <scope>NUCLEOTIDE SEQUENCE</scope>
    <source>
        <strain evidence="8">ChiHecec3B27-8219</strain>
    </source>
</reference>
<evidence type="ECO:0000256" key="6">
    <source>
        <dbReference type="RuleBase" id="RU361174"/>
    </source>
</evidence>
<dbReference type="Gene3D" id="3.20.20.80">
    <property type="entry name" value="Glycosidases"/>
    <property type="match status" value="1"/>
</dbReference>
<feature type="domain" description="GH10" evidence="7">
    <location>
        <begin position="20"/>
        <end position="364"/>
    </location>
</feature>
<reference evidence="8" key="1">
    <citation type="journal article" date="2021" name="PeerJ">
        <title>Extensive microbial diversity within the chicken gut microbiome revealed by metagenomics and culture.</title>
        <authorList>
            <person name="Gilroy R."/>
            <person name="Ravi A."/>
            <person name="Getino M."/>
            <person name="Pursley I."/>
            <person name="Horton D.L."/>
            <person name="Alikhan N.F."/>
            <person name="Baker D."/>
            <person name="Gharbi K."/>
            <person name="Hall N."/>
            <person name="Watson M."/>
            <person name="Adriaenssens E.M."/>
            <person name="Foster-Nyarko E."/>
            <person name="Jarju S."/>
            <person name="Secka A."/>
            <person name="Antonio M."/>
            <person name="Oren A."/>
            <person name="Chaudhuri R.R."/>
            <person name="La Ragione R."/>
            <person name="Hildebrand F."/>
            <person name="Pallen M.J."/>
        </authorList>
    </citation>
    <scope>NUCLEOTIDE SEQUENCE</scope>
    <source>
        <strain evidence="8">ChiHecec3B27-8219</strain>
    </source>
</reference>
<dbReference type="Pfam" id="PF00331">
    <property type="entry name" value="Glyco_hydro_10"/>
    <property type="match status" value="1"/>
</dbReference>
<dbReference type="PANTHER" id="PTHR31490:SF90">
    <property type="entry name" value="ENDO-1,4-BETA-XYLANASE A"/>
    <property type="match status" value="1"/>
</dbReference>
<dbReference type="AlphaFoldDB" id="A0A9D2FZ79"/>
<dbReference type="GO" id="GO:0031176">
    <property type="term" value="F:endo-1,4-beta-xylanase activity"/>
    <property type="evidence" value="ECO:0007669"/>
    <property type="project" value="UniProtKB-EC"/>
</dbReference>
<keyword evidence="4 6" id="KW-0624">Polysaccharide degradation</keyword>
<dbReference type="PROSITE" id="PS51760">
    <property type="entry name" value="GH10_2"/>
    <property type="match status" value="1"/>
</dbReference>
<evidence type="ECO:0000256" key="2">
    <source>
        <dbReference type="ARBA" id="ARBA00023277"/>
    </source>
</evidence>
<accession>A0A9D2FZ79</accession>
<dbReference type="Proteomes" id="UP000824055">
    <property type="component" value="Unassembled WGS sequence"/>
</dbReference>
<dbReference type="PROSITE" id="PS00591">
    <property type="entry name" value="GH10_1"/>
    <property type="match status" value="1"/>
</dbReference>
<dbReference type="InterPro" id="IPR017853">
    <property type="entry name" value="GH"/>
</dbReference>
<comment type="caution">
    <text evidence="8">The sequence shown here is derived from an EMBL/GenBank/DDBJ whole genome shotgun (WGS) entry which is preliminary data.</text>
</comment>
<comment type="catalytic activity">
    <reaction evidence="6">
        <text>Endohydrolysis of (1-&gt;4)-beta-D-xylosidic linkages in xylans.</text>
        <dbReference type="EC" id="3.2.1.8"/>
    </reaction>
</comment>
<evidence type="ECO:0000313" key="9">
    <source>
        <dbReference type="Proteomes" id="UP000824055"/>
    </source>
</evidence>
<dbReference type="SUPFAM" id="SSF51445">
    <property type="entry name" value="(Trans)glycosidases"/>
    <property type="match status" value="1"/>
</dbReference>
<dbReference type="InterPro" id="IPR031158">
    <property type="entry name" value="GH10_AS"/>
</dbReference>
<name>A0A9D2FZ79_9BACT</name>
<keyword evidence="1 6" id="KW-0378">Hydrolase</keyword>
<dbReference type="SMART" id="SM00633">
    <property type="entry name" value="Glyco_10"/>
    <property type="match status" value="1"/>
</dbReference>
<keyword evidence="2 6" id="KW-0119">Carbohydrate metabolism</keyword>
<dbReference type="GO" id="GO:0000272">
    <property type="term" value="P:polysaccharide catabolic process"/>
    <property type="evidence" value="ECO:0007669"/>
    <property type="project" value="UniProtKB-KW"/>
</dbReference>